<feature type="non-terminal residue" evidence="1">
    <location>
        <position position="1"/>
    </location>
</feature>
<proteinExistence type="predicted"/>
<sequence length="16" mass="1917">RPSLHPMSVPRGPWYH</sequence>
<dbReference type="Proteomes" id="UP000045706">
    <property type="component" value="Unassembled WGS sequence"/>
</dbReference>
<evidence type="ECO:0000313" key="1">
    <source>
        <dbReference type="EMBL" id="CRK43869.1"/>
    </source>
</evidence>
<organism evidence="1 2">
    <name type="scientific">Verticillium longisporum</name>
    <name type="common">Verticillium dahliae var. longisporum</name>
    <dbReference type="NCBI Taxonomy" id="100787"/>
    <lineage>
        <taxon>Eukaryota</taxon>
        <taxon>Fungi</taxon>
        <taxon>Dikarya</taxon>
        <taxon>Ascomycota</taxon>
        <taxon>Pezizomycotina</taxon>
        <taxon>Sordariomycetes</taxon>
        <taxon>Hypocreomycetidae</taxon>
        <taxon>Glomerellales</taxon>
        <taxon>Plectosphaerellaceae</taxon>
        <taxon>Verticillium</taxon>
    </lineage>
</organism>
<name>A0A0G4NC00_VERLO</name>
<accession>A0A0G4NC00</accession>
<reference evidence="2" key="1">
    <citation type="submission" date="2015-05" db="EMBL/GenBank/DDBJ databases">
        <authorList>
            <person name="Fogelqvist Johan"/>
        </authorList>
    </citation>
    <scope>NUCLEOTIDE SEQUENCE [LARGE SCALE GENOMIC DNA]</scope>
</reference>
<dbReference type="AlphaFoldDB" id="A0A0G4NC00"/>
<protein>
    <submittedName>
        <fullName evidence="1">Uncharacterized protein</fullName>
    </submittedName>
</protein>
<evidence type="ECO:0000313" key="2">
    <source>
        <dbReference type="Proteomes" id="UP000045706"/>
    </source>
</evidence>
<dbReference type="EMBL" id="CVQI01033687">
    <property type="protein sequence ID" value="CRK43869.1"/>
    <property type="molecule type" value="Genomic_DNA"/>
</dbReference>
<gene>
    <name evidence="1" type="ORF">BN1723_019332</name>
</gene>